<dbReference type="CDD" id="cd00038">
    <property type="entry name" value="CAP_ED"/>
    <property type="match status" value="1"/>
</dbReference>
<organism evidence="2 3">
    <name type="scientific">Actinoplanes octamycinicus</name>
    <dbReference type="NCBI Taxonomy" id="135948"/>
    <lineage>
        <taxon>Bacteria</taxon>
        <taxon>Bacillati</taxon>
        <taxon>Actinomycetota</taxon>
        <taxon>Actinomycetes</taxon>
        <taxon>Micromonosporales</taxon>
        <taxon>Micromonosporaceae</taxon>
        <taxon>Actinoplanes</taxon>
    </lineage>
</organism>
<dbReference type="Pfam" id="PF00027">
    <property type="entry name" value="cNMP_binding"/>
    <property type="match status" value="1"/>
</dbReference>
<gene>
    <name evidence="2" type="ORF">BJY16_006311</name>
</gene>
<proteinExistence type="predicted"/>
<dbReference type="Proteomes" id="UP000546162">
    <property type="component" value="Unassembled WGS sequence"/>
</dbReference>
<evidence type="ECO:0000259" key="1">
    <source>
        <dbReference type="PROSITE" id="PS50042"/>
    </source>
</evidence>
<name>A0A7W7H388_9ACTN</name>
<dbReference type="InterPro" id="IPR018490">
    <property type="entry name" value="cNMP-bd_dom_sf"/>
</dbReference>
<dbReference type="RefSeq" id="WP_185043162.1">
    <property type="nucleotide sequence ID" value="NZ_BAABFG010000005.1"/>
</dbReference>
<sequence length="145" mass="16014">MSPQPFLSGLSPRLLSDLIECGTEVRYPDGYRIFAEGAAADRFWLIRTGTVALDVTVPGNGEQILETIGAGDLLGWSWLLPPYRWRFGAVARTPVTATEFDAAAVRRRCAADADFGYAVLQRFVPVLGDRLTAARLRLLDLWSRS</sequence>
<evidence type="ECO:0000313" key="3">
    <source>
        <dbReference type="Proteomes" id="UP000546162"/>
    </source>
</evidence>
<dbReference type="PROSITE" id="PS50042">
    <property type="entry name" value="CNMP_BINDING_3"/>
    <property type="match status" value="1"/>
</dbReference>
<dbReference type="Gene3D" id="2.60.120.10">
    <property type="entry name" value="Jelly Rolls"/>
    <property type="match status" value="1"/>
</dbReference>
<dbReference type="SMART" id="SM00100">
    <property type="entry name" value="cNMP"/>
    <property type="match status" value="1"/>
</dbReference>
<comment type="caution">
    <text evidence="2">The sequence shown here is derived from an EMBL/GenBank/DDBJ whole genome shotgun (WGS) entry which is preliminary data.</text>
</comment>
<dbReference type="SUPFAM" id="SSF51206">
    <property type="entry name" value="cAMP-binding domain-like"/>
    <property type="match status" value="1"/>
</dbReference>
<feature type="domain" description="Cyclic nucleotide-binding" evidence="1">
    <location>
        <begin position="6"/>
        <end position="98"/>
    </location>
</feature>
<reference evidence="2 3" key="1">
    <citation type="submission" date="2020-08" db="EMBL/GenBank/DDBJ databases">
        <title>Sequencing the genomes of 1000 actinobacteria strains.</title>
        <authorList>
            <person name="Klenk H.-P."/>
        </authorList>
    </citation>
    <scope>NUCLEOTIDE SEQUENCE [LARGE SCALE GENOMIC DNA]</scope>
    <source>
        <strain evidence="2 3">DSM 45809</strain>
    </source>
</reference>
<dbReference type="InterPro" id="IPR014710">
    <property type="entry name" value="RmlC-like_jellyroll"/>
</dbReference>
<protein>
    <submittedName>
        <fullName evidence="2">CRP-like cAMP-binding protein</fullName>
    </submittedName>
</protein>
<keyword evidence="3" id="KW-1185">Reference proteome</keyword>
<dbReference type="AlphaFoldDB" id="A0A7W7H388"/>
<evidence type="ECO:0000313" key="2">
    <source>
        <dbReference type="EMBL" id="MBB4742852.1"/>
    </source>
</evidence>
<dbReference type="InterPro" id="IPR000595">
    <property type="entry name" value="cNMP-bd_dom"/>
</dbReference>
<accession>A0A7W7H388</accession>
<dbReference type="EMBL" id="JACHNB010000001">
    <property type="protein sequence ID" value="MBB4742852.1"/>
    <property type="molecule type" value="Genomic_DNA"/>
</dbReference>